<reference evidence="1 2" key="1">
    <citation type="submission" date="2021-06" db="EMBL/GenBank/DDBJ databases">
        <authorList>
            <person name="Palmer J.M."/>
        </authorList>
    </citation>
    <scope>NUCLEOTIDE SEQUENCE [LARGE SCALE GENOMIC DNA]</scope>
    <source>
        <strain evidence="1 2">AS_MEX2019</strain>
        <tissue evidence="1">Muscle</tissue>
    </source>
</reference>
<comment type="caution">
    <text evidence="1">The sequence shown here is derived from an EMBL/GenBank/DDBJ whole genome shotgun (WGS) entry which is preliminary data.</text>
</comment>
<gene>
    <name evidence="1" type="ORF">AMECASPLE_037074</name>
</gene>
<protein>
    <submittedName>
        <fullName evidence="1">Uncharacterized protein</fullName>
    </submittedName>
</protein>
<dbReference type="EMBL" id="JAHRIP010034324">
    <property type="protein sequence ID" value="MEQ2293782.1"/>
    <property type="molecule type" value="Genomic_DNA"/>
</dbReference>
<keyword evidence="2" id="KW-1185">Reference proteome</keyword>
<accession>A0ABV0YJA6</accession>
<organism evidence="1 2">
    <name type="scientific">Ameca splendens</name>
    <dbReference type="NCBI Taxonomy" id="208324"/>
    <lineage>
        <taxon>Eukaryota</taxon>
        <taxon>Metazoa</taxon>
        <taxon>Chordata</taxon>
        <taxon>Craniata</taxon>
        <taxon>Vertebrata</taxon>
        <taxon>Euteleostomi</taxon>
        <taxon>Actinopterygii</taxon>
        <taxon>Neopterygii</taxon>
        <taxon>Teleostei</taxon>
        <taxon>Neoteleostei</taxon>
        <taxon>Acanthomorphata</taxon>
        <taxon>Ovalentaria</taxon>
        <taxon>Atherinomorphae</taxon>
        <taxon>Cyprinodontiformes</taxon>
        <taxon>Goodeidae</taxon>
        <taxon>Ameca</taxon>
    </lineage>
</organism>
<sequence>MQFCCLTTSHVGSGPQTWSRHAAAGIHEKHVEQRALRDPDWGLLMQGTQQVCGRRSAETDNFQSVKSNTAPEPEPTILAVNEHHAAWIQVLLKILAYCDKVHYFP</sequence>
<proteinExistence type="predicted"/>
<evidence type="ECO:0000313" key="1">
    <source>
        <dbReference type="EMBL" id="MEQ2293782.1"/>
    </source>
</evidence>
<dbReference type="Proteomes" id="UP001469553">
    <property type="component" value="Unassembled WGS sequence"/>
</dbReference>
<name>A0ABV0YJA6_9TELE</name>
<evidence type="ECO:0000313" key="2">
    <source>
        <dbReference type="Proteomes" id="UP001469553"/>
    </source>
</evidence>